<organism evidence="1 2">
    <name type="scientific">Solanum verrucosum</name>
    <dbReference type="NCBI Taxonomy" id="315347"/>
    <lineage>
        <taxon>Eukaryota</taxon>
        <taxon>Viridiplantae</taxon>
        <taxon>Streptophyta</taxon>
        <taxon>Embryophyta</taxon>
        <taxon>Tracheophyta</taxon>
        <taxon>Spermatophyta</taxon>
        <taxon>Magnoliopsida</taxon>
        <taxon>eudicotyledons</taxon>
        <taxon>Gunneridae</taxon>
        <taxon>Pentapetalae</taxon>
        <taxon>asterids</taxon>
        <taxon>lamiids</taxon>
        <taxon>Solanales</taxon>
        <taxon>Solanaceae</taxon>
        <taxon>Solanoideae</taxon>
        <taxon>Solaneae</taxon>
        <taxon>Solanum</taxon>
    </lineage>
</organism>
<reference evidence="1" key="1">
    <citation type="submission" date="2023-08" db="EMBL/GenBank/DDBJ databases">
        <title>A de novo genome assembly of Solanum verrucosum Schlechtendal, a Mexican diploid species geographically isolated from the other diploid A-genome species in potato relatives.</title>
        <authorList>
            <person name="Hosaka K."/>
        </authorList>
    </citation>
    <scope>NUCLEOTIDE SEQUENCE</scope>
    <source>
        <tissue evidence="1">Young leaves</tissue>
    </source>
</reference>
<dbReference type="PANTHER" id="PTHR48007">
    <property type="entry name" value="LEUCINE-RICH REPEAT RECEPTOR-LIKE PROTEIN KINASE PXC1"/>
    <property type="match status" value="1"/>
</dbReference>
<dbReference type="Gene3D" id="3.80.10.10">
    <property type="entry name" value="Ribonuclease Inhibitor"/>
    <property type="match status" value="1"/>
</dbReference>
<sequence>MATFRIGTDCFASTENSSVSVLIESMGLSGNLDIHTLSQLTSLSVMNNNFEGSFPNVRKLTGLRSLLFSNNHFSGELPDDIFTGMKFMRRILMANNEFTGSLLGIPKLVELQVQDKSV</sequence>
<proteinExistence type="predicted"/>
<evidence type="ECO:0000313" key="2">
    <source>
        <dbReference type="Proteomes" id="UP001234989"/>
    </source>
</evidence>
<evidence type="ECO:0008006" key="3">
    <source>
        <dbReference type="Google" id="ProtNLM"/>
    </source>
</evidence>
<accession>A0AAF0UBL6</accession>
<dbReference type="PANTHER" id="PTHR48007:SF67">
    <property type="entry name" value="POLLEN RECEPTOR-LIKE KINASE 1"/>
    <property type="match status" value="1"/>
</dbReference>
<evidence type="ECO:0000313" key="1">
    <source>
        <dbReference type="EMBL" id="WMV42982.1"/>
    </source>
</evidence>
<dbReference type="InterPro" id="IPR032675">
    <property type="entry name" value="LRR_dom_sf"/>
</dbReference>
<dbReference type="AlphaFoldDB" id="A0AAF0UBL6"/>
<keyword evidence="2" id="KW-1185">Reference proteome</keyword>
<gene>
    <name evidence="1" type="ORF">MTR67_036367</name>
</gene>
<dbReference type="EMBL" id="CP133619">
    <property type="protein sequence ID" value="WMV42982.1"/>
    <property type="molecule type" value="Genomic_DNA"/>
</dbReference>
<protein>
    <recommendedName>
        <fullName evidence="3">LRR-RLK</fullName>
    </recommendedName>
</protein>
<dbReference type="Pfam" id="PF00560">
    <property type="entry name" value="LRR_1"/>
    <property type="match status" value="1"/>
</dbReference>
<dbReference type="InterPro" id="IPR001611">
    <property type="entry name" value="Leu-rich_rpt"/>
</dbReference>
<dbReference type="InterPro" id="IPR046959">
    <property type="entry name" value="PRK1-6/SRF4-like"/>
</dbReference>
<dbReference type="SUPFAM" id="SSF52058">
    <property type="entry name" value="L domain-like"/>
    <property type="match status" value="1"/>
</dbReference>
<dbReference type="Proteomes" id="UP001234989">
    <property type="component" value="Chromosome 8"/>
</dbReference>
<name>A0AAF0UBL6_SOLVR</name>